<evidence type="ECO:0000313" key="3">
    <source>
        <dbReference type="Proteomes" id="UP001390339"/>
    </source>
</evidence>
<accession>A0ABR2JGK7</accession>
<gene>
    <name evidence="2" type="ORF">PGQ11_001911</name>
</gene>
<protein>
    <submittedName>
        <fullName evidence="2">Uncharacterized protein</fullName>
    </submittedName>
</protein>
<organism evidence="2 3">
    <name type="scientific">Apiospora arundinis</name>
    <dbReference type="NCBI Taxonomy" id="335852"/>
    <lineage>
        <taxon>Eukaryota</taxon>
        <taxon>Fungi</taxon>
        <taxon>Dikarya</taxon>
        <taxon>Ascomycota</taxon>
        <taxon>Pezizomycotina</taxon>
        <taxon>Sordariomycetes</taxon>
        <taxon>Xylariomycetidae</taxon>
        <taxon>Amphisphaeriales</taxon>
        <taxon>Apiosporaceae</taxon>
        <taxon>Apiospora</taxon>
    </lineage>
</organism>
<keyword evidence="3" id="KW-1185">Reference proteome</keyword>
<name>A0ABR2JGK7_9PEZI</name>
<comment type="caution">
    <text evidence="2">The sequence shown here is derived from an EMBL/GenBank/DDBJ whole genome shotgun (WGS) entry which is preliminary data.</text>
</comment>
<proteinExistence type="predicted"/>
<evidence type="ECO:0000313" key="2">
    <source>
        <dbReference type="EMBL" id="KAK8876965.1"/>
    </source>
</evidence>
<reference evidence="2 3" key="1">
    <citation type="journal article" date="2024" name="IMA Fungus">
        <title>Apiospora arundinis, a panoply of carbohydrate-active enzymes and secondary metabolites.</title>
        <authorList>
            <person name="Sorensen T."/>
            <person name="Petersen C."/>
            <person name="Muurmann A.T."/>
            <person name="Christiansen J.V."/>
            <person name="Brundto M.L."/>
            <person name="Overgaard C.K."/>
            <person name="Boysen A.T."/>
            <person name="Wollenberg R.D."/>
            <person name="Larsen T.O."/>
            <person name="Sorensen J.L."/>
            <person name="Nielsen K.L."/>
            <person name="Sondergaard T.E."/>
        </authorList>
    </citation>
    <scope>NUCLEOTIDE SEQUENCE [LARGE SCALE GENOMIC DNA]</scope>
    <source>
        <strain evidence="2 3">AAU 773</strain>
    </source>
</reference>
<feature type="compositionally biased region" description="Acidic residues" evidence="1">
    <location>
        <begin position="1"/>
        <end position="11"/>
    </location>
</feature>
<sequence length="66" mass="7453">MADMPIDDDVAEATPSETEDLVNHTRHGMPPQRGYSRVTDEAGSTALEHSIVHKYSYTRHNQVSHY</sequence>
<feature type="region of interest" description="Disordered" evidence="1">
    <location>
        <begin position="1"/>
        <end position="41"/>
    </location>
</feature>
<evidence type="ECO:0000256" key="1">
    <source>
        <dbReference type="SAM" id="MobiDB-lite"/>
    </source>
</evidence>
<dbReference type="EMBL" id="JAPCWZ010000002">
    <property type="protein sequence ID" value="KAK8876965.1"/>
    <property type="molecule type" value="Genomic_DNA"/>
</dbReference>
<dbReference type="Proteomes" id="UP001390339">
    <property type="component" value="Unassembled WGS sequence"/>
</dbReference>